<sequence length="70" mass="7572">MLLCGDLDGKYITDGLNAGKMLSTDGMATALRRHRKESFMSFIEVKAVESRFEGSAKAAVPRPLGGKARI</sequence>
<evidence type="ECO:0000313" key="1">
    <source>
        <dbReference type="EMBL" id="OAT67696.1"/>
    </source>
</evidence>
<dbReference type="AlphaFoldDB" id="A0A179VBK7"/>
<proteinExistence type="predicted"/>
<accession>A0A179VBK7</accession>
<evidence type="ECO:0000313" key="2">
    <source>
        <dbReference type="Proteomes" id="UP000186919"/>
    </source>
</evidence>
<gene>
    <name evidence="1" type="ORF">AWB85_11135</name>
</gene>
<dbReference type="Proteomes" id="UP000186919">
    <property type="component" value="Unassembled WGS sequence"/>
</dbReference>
<organism evidence="1 2">
    <name type="scientific">Mycobacteroides immunogenum</name>
    <dbReference type="NCBI Taxonomy" id="83262"/>
    <lineage>
        <taxon>Bacteria</taxon>
        <taxon>Bacillati</taxon>
        <taxon>Actinomycetota</taxon>
        <taxon>Actinomycetes</taxon>
        <taxon>Mycobacteriales</taxon>
        <taxon>Mycobacteriaceae</taxon>
        <taxon>Mycobacteroides</taxon>
    </lineage>
</organism>
<reference evidence="1 2" key="1">
    <citation type="submission" date="2016-01" db="EMBL/GenBank/DDBJ databases">
        <title>Mycobacterium immunogenum strain CD11_6 genome sequencing and assembly.</title>
        <authorList>
            <person name="Kaur G."/>
            <person name="Nair G.R."/>
            <person name="Mayilraj S."/>
        </authorList>
    </citation>
    <scope>NUCLEOTIDE SEQUENCE [LARGE SCALE GENOMIC DNA]</scope>
    <source>
        <strain evidence="1 2">CD11-6</strain>
    </source>
</reference>
<comment type="caution">
    <text evidence="1">The sequence shown here is derived from an EMBL/GenBank/DDBJ whole genome shotgun (WGS) entry which is preliminary data.</text>
</comment>
<protein>
    <submittedName>
        <fullName evidence="1">Uncharacterized protein</fullName>
    </submittedName>
</protein>
<dbReference type="EMBL" id="LQYE01000028">
    <property type="protein sequence ID" value="OAT67696.1"/>
    <property type="molecule type" value="Genomic_DNA"/>
</dbReference>
<name>A0A179VBK7_9MYCO</name>